<reference evidence="2 3" key="1">
    <citation type="journal article" date="2019" name="Int. J. Syst. Evol. Microbiol.">
        <title>The Global Catalogue of Microorganisms (GCM) 10K type strain sequencing project: providing services to taxonomists for standard genome sequencing and annotation.</title>
        <authorList>
            <consortium name="The Broad Institute Genomics Platform"/>
            <consortium name="The Broad Institute Genome Sequencing Center for Infectious Disease"/>
            <person name="Wu L."/>
            <person name="Ma J."/>
        </authorList>
    </citation>
    <scope>NUCLEOTIDE SEQUENCE [LARGE SCALE GENOMIC DNA]</scope>
    <source>
        <strain evidence="2 3">XZGYJ-43</strain>
    </source>
</reference>
<proteinExistence type="predicted"/>
<organism evidence="2 3">
    <name type="scientific">Halospeciosus flavus</name>
    <dbReference type="NCBI Taxonomy" id="3032283"/>
    <lineage>
        <taxon>Archaea</taxon>
        <taxon>Methanobacteriati</taxon>
        <taxon>Methanobacteriota</taxon>
        <taxon>Stenosarchaea group</taxon>
        <taxon>Halobacteria</taxon>
        <taxon>Halobacteriales</taxon>
        <taxon>Halobacteriaceae</taxon>
        <taxon>Halospeciosus</taxon>
    </lineage>
</organism>
<dbReference type="EMBL" id="JBHTAR010000011">
    <property type="protein sequence ID" value="MFC7199557.1"/>
    <property type="molecule type" value="Genomic_DNA"/>
</dbReference>
<feature type="compositionally biased region" description="Polar residues" evidence="1">
    <location>
        <begin position="1"/>
        <end position="15"/>
    </location>
</feature>
<comment type="caution">
    <text evidence="2">The sequence shown here is derived from an EMBL/GenBank/DDBJ whole genome shotgun (WGS) entry which is preliminary data.</text>
</comment>
<dbReference type="AlphaFoldDB" id="A0ABD5Z2Z2"/>
<gene>
    <name evidence="2" type="ORF">ACFQJ9_09050</name>
</gene>
<evidence type="ECO:0000313" key="2">
    <source>
        <dbReference type="EMBL" id="MFC7199557.1"/>
    </source>
</evidence>
<accession>A0ABD5Z2Z2</accession>
<sequence>MSIETQTQSDSSIETETIDNPERGCGYLKSGKAYLRSDVGPGGDLPAFVEFAEPVPFKENRKRSYKEFPGLQFELAVTGPGGMTETVPEGEASRHVERLLADRPTGTHAGEMVEFESHDLLLSVGKSHYRAVEEFVDEARVHGVSKAISVTSGNAPPEINPGRTRLFLIHPNAVRTTKEVETTFSEYDPETDTLLTVNGEPVENEPVVTETADPDLPVTLERRLRTAGIFGYTYLTRVVYTEDEDGEIPKYVQDYEATGDLDVVKPGKPEPYSEQEAFNDDGELKEEYDDALDAEAIVEGLEAAEDEVREFAETFTPDGEGAFLRGDLDAGKDEQEPATVPDFDVTEMERADFGDLAGQGWVEAESPLMAHDALSGADDGALAVVHGESGPEAVFPSNNLNVTEKGGYTQGVSVVGPYRVEARLLNTGGRRVKVEQTR</sequence>
<dbReference type="Proteomes" id="UP001596447">
    <property type="component" value="Unassembled WGS sequence"/>
</dbReference>
<evidence type="ECO:0000256" key="1">
    <source>
        <dbReference type="SAM" id="MobiDB-lite"/>
    </source>
</evidence>
<keyword evidence="3" id="KW-1185">Reference proteome</keyword>
<feature type="region of interest" description="Disordered" evidence="1">
    <location>
        <begin position="1"/>
        <end position="24"/>
    </location>
</feature>
<evidence type="ECO:0000313" key="3">
    <source>
        <dbReference type="Proteomes" id="UP001596447"/>
    </source>
</evidence>
<name>A0ABD5Z2Z2_9EURY</name>
<dbReference type="RefSeq" id="WP_279529487.1">
    <property type="nucleotide sequence ID" value="NZ_CP122312.1"/>
</dbReference>
<protein>
    <submittedName>
        <fullName evidence="2">Uncharacterized protein</fullName>
    </submittedName>
</protein>